<gene>
    <name evidence="5" type="ORF">GCM10010170_095470</name>
</gene>
<dbReference type="GO" id="GO:0003677">
    <property type="term" value="F:DNA binding"/>
    <property type="evidence" value="ECO:0007669"/>
    <property type="project" value="UniProtKB-KW"/>
</dbReference>
<keyword evidence="3" id="KW-0804">Transcription</keyword>
<feature type="domain" description="HTH lacI-type" evidence="4">
    <location>
        <begin position="8"/>
        <end position="64"/>
    </location>
</feature>
<dbReference type="RefSeq" id="WP_344619357.1">
    <property type="nucleotide sequence ID" value="NZ_BAAARV010000097.1"/>
</dbReference>
<dbReference type="InterPro" id="IPR000843">
    <property type="entry name" value="HTH_LacI"/>
</dbReference>
<comment type="caution">
    <text evidence="5">The sequence shown here is derived from an EMBL/GenBank/DDBJ whole genome shotgun (WGS) entry which is preliminary data.</text>
</comment>
<dbReference type="SUPFAM" id="SSF53822">
    <property type="entry name" value="Periplasmic binding protein-like I"/>
    <property type="match status" value="1"/>
</dbReference>
<keyword evidence="2 5" id="KW-0238">DNA-binding</keyword>
<dbReference type="SMART" id="SM00354">
    <property type="entry name" value="HTH_LACI"/>
    <property type="match status" value="1"/>
</dbReference>
<name>A0ABP5UTX5_9ACTN</name>
<evidence type="ECO:0000256" key="2">
    <source>
        <dbReference type="ARBA" id="ARBA00023125"/>
    </source>
</evidence>
<evidence type="ECO:0000259" key="4">
    <source>
        <dbReference type="PROSITE" id="PS50932"/>
    </source>
</evidence>
<dbReference type="PANTHER" id="PTHR30146">
    <property type="entry name" value="LACI-RELATED TRANSCRIPTIONAL REPRESSOR"/>
    <property type="match status" value="1"/>
</dbReference>
<sequence>MSSTTRKPRLAEVAKLAGVSPGLVSRILNGDPTVRARPETRAAVLSAIEMLNYTPHPSARALRNARTGLLGFALHHVNDPIYAEMVHRAQSAAARRNFSIILLNTAELAERGEAFRNIVLGRRLDGLLIQSGFGAGEDVLHEIARTVPSVVFSANPTPDMRTMRLDDARAAATATQHLIDTGHTSIAYVGAPGVSSERRFEGYRSTLAAAGLPWLPAVNGGWTADEGHEATVRFLGSGAQVTAIVAVTATTALGVHSGIVASGRRIPDDVSLVSVHDTWYARHLNPPMTAVTLPLGDLGALAVAELIDQIDTPRAGETIVADPEPLLVVRGSTKPIQA</sequence>
<dbReference type="InterPro" id="IPR028082">
    <property type="entry name" value="Peripla_BP_I"/>
</dbReference>
<evidence type="ECO:0000256" key="1">
    <source>
        <dbReference type="ARBA" id="ARBA00023015"/>
    </source>
</evidence>
<keyword evidence="6" id="KW-1185">Reference proteome</keyword>
<organism evidence="5 6">
    <name type="scientific">Dactylosporangium salmoneum</name>
    <dbReference type="NCBI Taxonomy" id="53361"/>
    <lineage>
        <taxon>Bacteria</taxon>
        <taxon>Bacillati</taxon>
        <taxon>Actinomycetota</taxon>
        <taxon>Actinomycetes</taxon>
        <taxon>Micromonosporales</taxon>
        <taxon>Micromonosporaceae</taxon>
        <taxon>Dactylosporangium</taxon>
    </lineage>
</organism>
<evidence type="ECO:0000313" key="5">
    <source>
        <dbReference type="EMBL" id="GAA2385500.1"/>
    </source>
</evidence>
<dbReference type="EMBL" id="BAAARV010000097">
    <property type="protein sequence ID" value="GAA2385500.1"/>
    <property type="molecule type" value="Genomic_DNA"/>
</dbReference>
<reference evidence="6" key="1">
    <citation type="journal article" date="2019" name="Int. J. Syst. Evol. Microbiol.">
        <title>The Global Catalogue of Microorganisms (GCM) 10K type strain sequencing project: providing services to taxonomists for standard genome sequencing and annotation.</title>
        <authorList>
            <consortium name="The Broad Institute Genomics Platform"/>
            <consortium name="The Broad Institute Genome Sequencing Center for Infectious Disease"/>
            <person name="Wu L."/>
            <person name="Ma J."/>
        </authorList>
    </citation>
    <scope>NUCLEOTIDE SEQUENCE [LARGE SCALE GENOMIC DNA]</scope>
    <source>
        <strain evidence="6">JCM 3272</strain>
    </source>
</reference>
<evidence type="ECO:0000313" key="6">
    <source>
        <dbReference type="Proteomes" id="UP001501444"/>
    </source>
</evidence>
<accession>A0ABP5UTX5</accession>
<dbReference type="Gene3D" id="3.40.50.2300">
    <property type="match status" value="2"/>
</dbReference>
<evidence type="ECO:0000256" key="3">
    <source>
        <dbReference type="ARBA" id="ARBA00023163"/>
    </source>
</evidence>
<dbReference type="PANTHER" id="PTHR30146:SF153">
    <property type="entry name" value="LACTOSE OPERON REPRESSOR"/>
    <property type="match status" value="1"/>
</dbReference>
<keyword evidence="1" id="KW-0805">Transcription regulation</keyword>
<dbReference type="CDD" id="cd06267">
    <property type="entry name" value="PBP1_LacI_sugar_binding-like"/>
    <property type="match status" value="1"/>
</dbReference>
<dbReference type="Proteomes" id="UP001501444">
    <property type="component" value="Unassembled WGS sequence"/>
</dbReference>
<dbReference type="Pfam" id="PF13377">
    <property type="entry name" value="Peripla_BP_3"/>
    <property type="match status" value="1"/>
</dbReference>
<dbReference type="SUPFAM" id="SSF47413">
    <property type="entry name" value="lambda repressor-like DNA-binding domains"/>
    <property type="match status" value="1"/>
</dbReference>
<dbReference type="Pfam" id="PF00356">
    <property type="entry name" value="LacI"/>
    <property type="match status" value="1"/>
</dbReference>
<proteinExistence type="predicted"/>
<dbReference type="CDD" id="cd01392">
    <property type="entry name" value="HTH_LacI"/>
    <property type="match status" value="1"/>
</dbReference>
<dbReference type="InterPro" id="IPR010982">
    <property type="entry name" value="Lambda_DNA-bd_dom_sf"/>
</dbReference>
<dbReference type="InterPro" id="IPR046335">
    <property type="entry name" value="LacI/GalR-like_sensor"/>
</dbReference>
<dbReference type="Gene3D" id="1.10.260.40">
    <property type="entry name" value="lambda repressor-like DNA-binding domains"/>
    <property type="match status" value="1"/>
</dbReference>
<protein>
    <submittedName>
        <fullName evidence="5">LacI family DNA-binding transcriptional regulator</fullName>
    </submittedName>
</protein>
<dbReference type="PROSITE" id="PS50932">
    <property type="entry name" value="HTH_LACI_2"/>
    <property type="match status" value="1"/>
</dbReference>